<dbReference type="AlphaFoldDB" id="K0R647"/>
<keyword evidence="3" id="KW-1185">Reference proteome</keyword>
<evidence type="ECO:0000313" key="2">
    <source>
        <dbReference type="EMBL" id="EJK48240.1"/>
    </source>
</evidence>
<organism evidence="2 3">
    <name type="scientific">Thalassiosira oceanica</name>
    <name type="common">Marine diatom</name>
    <dbReference type="NCBI Taxonomy" id="159749"/>
    <lineage>
        <taxon>Eukaryota</taxon>
        <taxon>Sar</taxon>
        <taxon>Stramenopiles</taxon>
        <taxon>Ochrophyta</taxon>
        <taxon>Bacillariophyta</taxon>
        <taxon>Coscinodiscophyceae</taxon>
        <taxon>Thalassiosirophycidae</taxon>
        <taxon>Thalassiosirales</taxon>
        <taxon>Thalassiosiraceae</taxon>
        <taxon>Thalassiosira</taxon>
    </lineage>
</organism>
<feature type="region of interest" description="Disordered" evidence="1">
    <location>
        <begin position="233"/>
        <end position="316"/>
    </location>
</feature>
<dbReference type="EMBL" id="AGNL01046093">
    <property type="protein sequence ID" value="EJK48240.1"/>
    <property type="molecule type" value="Genomic_DNA"/>
</dbReference>
<dbReference type="Proteomes" id="UP000266841">
    <property type="component" value="Unassembled WGS sequence"/>
</dbReference>
<feature type="compositionally biased region" description="Basic and acidic residues" evidence="1">
    <location>
        <begin position="288"/>
        <end position="297"/>
    </location>
</feature>
<proteinExistence type="predicted"/>
<protein>
    <submittedName>
        <fullName evidence="2">Uncharacterized protein</fullName>
    </submittedName>
</protein>
<accession>K0R647</accession>
<comment type="caution">
    <text evidence="2">The sequence shown here is derived from an EMBL/GenBank/DDBJ whole genome shotgun (WGS) entry which is preliminary data.</text>
</comment>
<name>K0R647_THAOC</name>
<reference evidence="2 3" key="1">
    <citation type="journal article" date="2012" name="Genome Biol.">
        <title>Genome and low-iron response of an oceanic diatom adapted to chronic iron limitation.</title>
        <authorList>
            <person name="Lommer M."/>
            <person name="Specht M."/>
            <person name="Roy A.S."/>
            <person name="Kraemer L."/>
            <person name="Andreson R."/>
            <person name="Gutowska M.A."/>
            <person name="Wolf J."/>
            <person name="Bergner S.V."/>
            <person name="Schilhabel M.B."/>
            <person name="Klostermeier U.C."/>
            <person name="Beiko R.G."/>
            <person name="Rosenstiel P."/>
            <person name="Hippler M."/>
            <person name="Laroche J."/>
        </authorList>
    </citation>
    <scope>NUCLEOTIDE SEQUENCE [LARGE SCALE GENOMIC DNA]</scope>
    <source>
        <strain evidence="2 3">CCMP1005</strain>
    </source>
</reference>
<evidence type="ECO:0000256" key="1">
    <source>
        <dbReference type="SAM" id="MobiDB-lite"/>
    </source>
</evidence>
<evidence type="ECO:0000313" key="3">
    <source>
        <dbReference type="Proteomes" id="UP000266841"/>
    </source>
</evidence>
<gene>
    <name evidence="2" type="ORF">THAOC_32980</name>
</gene>
<sequence>MRYVCRLISQTSGVLAAEKCPIHEFNWSSTTDVDTKRDIENVMAFVIIGFMVTLRGEEVPLARIEGIARMWREDYYQYRVPFVMITLRGRFKREKHERFHCLPIADRGNNYDELFKSYVKRAHAKAPREFASGTKLDQYSLRRSLRRGSTTTAGNNQVPQPVVDRINPLEEGITEEEGTRWRASRCLKSTYTEVKNSIDSALSISESPNTGLPAFNGATDQTLAGVSITDLDETVSDPAGSLRVPREQKRSKSPRKRTSTATEPNEDHVVGCDGETAGEGRQGSRRGAGRDRDHDAPKNCWPSDHGVWEPRPPQNG</sequence>